<evidence type="ECO:0000313" key="4">
    <source>
        <dbReference type="Proteomes" id="UP001154061"/>
    </source>
</evidence>
<dbReference type="Pfam" id="PF13197">
    <property type="entry name" value="DUF4013"/>
    <property type="match status" value="1"/>
</dbReference>
<feature type="transmembrane region" description="Helical" evidence="2">
    <location>
        <begin position="261"/>
        <end position="286"/>
    </location>
</feature>
<feature type="region of interest" description="Disordered" evidence="1">
    <location>
        <begin position="25"/>
        <end position="85"/>
    </location>
</feature>
<dbReference type="RefSeq" id="WP_277522340.1">
    <property type="nucleotide sequence ID" value="NZ_JAMQOT010000005.1"/>
</dbReference>
<feature type="transmembrane region" description="Helical" evidence="2">
    <location>
        <begin position="191"/>
        <end position="220"/>
    </location>
</feature>
<sequence length="320" mass="33658">MPYCHDCDEGFEGGTILCPDCGSKLAADRSDAEPRSEWSSADSANADGSAGWSSTDSTGGDTTSSIHEDPVSAATDADDQSRPKRHDRDLLEFSFKFPLGKDGKPLLIDSVLVFFGSFLLIPLIFALGYAYRVGRAAARGDEVPPSFDDWGGLGRDGLLLGGLLLGITVAFSAAIGALVLAIIAVSDTPSLVIAIAGLGFLLSLAGSYLTGAIVPVVIGTGSVRKVFSDGRILEFALSMHYLKGVLAYIAFSVVLSIVVNIVWFVLMITVFGIVLIVPLAFVLVAYQLNLLFAMWGHIYNEAAAAGDVEPVSPDASLGFE</sequence>
<evidence type="ECO:0000313" key="3">
    <source>
        <dbReference type="EMBL" id="MDF9746791.1"/>
    </source>
</evidence>
<feature type="compositionally biased region" description="Basic and acidic residues" evidence="1">
    <location>
        <begin position="26"/>
        <end position="36"/>
    </location>
</feature>
<protein>
    <submittedName>
        <fullName evidence="3">DUF4013 domain-containing protein</fullName>
    </submittedName>
</protein>
<keyword evidence="2" id="KW-0812">Transmembrane</keyword>
<keyword evidence="2" id="KW-1133">Transmembrane helix</keyword>
<feature type="transmembrane region" description="Helical" evidence="2">
    <location>
        <begin position="106"/>
        <end position="131"/>
    </location>
</feature>
<feature type="compositionally biased region" description="Low complexity" evidence="1">
    <location>
        <begin position="38"/>
        <end position="65"/>
    </location>
</feature>
<keyword evidence="2" id="KW-0472">Membrane</keyword>
<proteinExistence type="predicted"/>
<name>A0A9Q4Q2R9_9EURY</name>
<comment type="caution">
    <text evidence="3">The sequence shown here is derived from an EMBL/GenBank/DDBJ whole genome shotgun (WGS) entry which is preliminary data.</text>
</comment>
<organism evidence="3 4">
    <name type="scientific">Natrinema salsiterrestre</name>
    <dbReference type="NCBI Taxonomy" id="2950540"/>
    <lineage>
        <taxon>Archaea</taxon>
        <taxon>Methanobacteriati</taxon>
        <taxon>Methanobacteriota</taxon>
        <taxon>Stenosarchaea group</taxon>
        <taxon>Halobacteria</taxon>
        <taxon>Halobacteriales</taxon>
        <taxon>Natrialbaceae</taxon>
        <taxon>Natrinema</taxon>
    </lineage>
</organism>
<evidence type="ECO:0000256" key="2">
    <source>
        <dbReference type="SAM" id="Phobius"/>
    </source>
</evidence>
<dbReference type="EMBL" id="JAMQOT010000005">
    <property type="protein sequence ID" value="MDF9746791.1"/>
    <property type="molecule type" value="Genomic_DNA"/>
</dbReference>
<accession>A0A9Q4Q2R9</accession>
<gene>
    <name evidence="3" type="ORF">NDI89_14465</name>
</gene>
<dbReference type="InterPro" id="IPR025098">
    <property type="entry name" value="DUF4013"/>
</dbReference>
<keyword evidence="4" id="KW-1185">Reference proteome</keyword>
<feature type="transmembrane region" description="Helical" evidence="2">
    <location>
        <begin position="232"/>
        <end position="255"/>
    </location>
</feature>
<evidence type="ECO:0000256" key="1">
    <source>
        <dbReference type="SAM" id="MobiDB-lite"/>
    </source>
</evidence>
<dbReference type="AlphaFoldDB" id="A0A9Q4Q2R9"/>
<feature type="transmembrane region" description="Helical" evidence="2">
    <location>
        <begin position="158"/>
        <end position="185"/>
    </location>
</feature>
<reference evidence="3" key="1">
    <citation type="submission" date="2022-06" db="EMBL/GenBank/DDBJ databases">
        <title>Natrinema sp. a new haloarchaeum isolate from saline soil.</title>
        <authorList>
            <person name="Strakova D."/>
            <person name="Galisteo C."/>
            <person name="Sanchez-Porro C."/>
            <person name="Ventosa A."/>
        </authorList>
    </citation>
    <scope>NUCLEOTIDE SEQUENCE</scope>
    <source>
        <strain evidence="3">S1CR25-10</strain>
    </source>
</reference>
<dbReference type="Proteomes" id="UP001154061">
    <property type="component" value="Unassembled WGS sequence"/>
</dbReference>